<dbReference type="InterPro" id="IPR036844">
    <property type="entry name" value="Hint_dom_sf"/>
</dbReference>
<proteinExistence type="predicted"/>
<sequence length="364" mass="39585">MGYSIKMYDANAMFVTSPWNPADGWTGSDFITWSKTGDHFGWGAGGVTFSSFDSGVTVAVSDNDTLFEDDDASWNSSTPQTLTDVTTIGSTTYTQGVDVEDEYEVTLRDPDTNIEYRLVVVSINDTPATLTFEGPLPPTGVMLSYVSHADGQSMTPPVCFGAGTLIKTTRGEIAVEKLAVGDRVVTADSGLQRINWIGLRKMNAQMLNAAPQYRAIRIRAGSLGGNTPEIDLIVSPQHRILVSSKIVERMSGEQEALVAAKHLLGLEGVDIAEDLDEVTYVHFLLERHEIVFSNGALTESLYTGAEAMKSLSEDARQEIFGLFPELAITGTVTVPARRLMNGREGRKMAQRHVKNGVEVVRRAS</sequence>
<dbReference type="Gene3D" id="2.170.16.10">
    <property type="entry name" value="Hedgehog/Intein (Hint) domain"/>
    <property type="match status" value="1"/>
</dbReference>
<dbReference type="InterPro" id="IPR028992">
    <property type="entry name" value="Hedgehog/Intein_dom"/>
</dbReference>
<protein>
    <recommendedName>
        <fullName evidence="1">Hedgehog/Intein (Hint) domain-containing protein</fullName>
    </recommendedName>
</protein>
<evidence type="ECO:0000259" key="1">
    <source>
        <dbReference type="Pfam" id="PF13403"/>
    </source>
</evidence>
<name>A0ABP7KG26_9RHOB</name>
<dbReference type="RefSeq" id="WP_344847530.1">
    <property type="nucleotide sequence ID" value="NZ_BAABDF010000007.1"/>
</dbReference>
<dbReference type="SUPFAM" id="SSF51294">
    <property type="entry name" value="Hedgehog/intein (Hint) domain"/>
    <property type="match status" value="1"/>
</dbReference>
<keyword evidence="3" id="KW-1185">Reference proteome</keyword>
<dbReference type="Pfam" id="PF13403">
    <property type="entry name" value="Hint_2"/>
    <property type="match status" value="1"/>
</dbReference>
<evidence type="ECO:0000313" key="2">
    <source>
        <dbReference type="EMBL" id="GAA3873874.1"/>
    </source>
</evidence>
<dbReference type="Proteomes" id="UP001399917">
    <property type="component" value="Unassembled WGS sequence"/>
</dbReference>
<reference evidence="3" key="1">
    <citation type="journal article" date="2019" name="Int. J. Syst. Evol. Microbiol.">
        <title>The Global Catalogue of Microorganisms (GCM) 10K type strain sequencing project: providing services to taxonomists for standard genome sequencing and annotation.</title>
        <authorList>
            <consortium name="The Broad Institute Genomics Platform"/>
            <consortium name="The Broad Institute Genome Sequencing Center for Infectious Disease"/>
            <person name="Wu L."/>
            <person name="Ma J."/>
        </authorList>
    </citation>
    <scope>NUCLEOTIDE SEQUENCE [LARGE SCALE GENOMIC DNA]</scope>
    <source>
        <strain evidence="3">JCM 17190</strain>
    </source>
</reference>
<evidence type="ECO:0000313" key="3">
    <source>
        <dbReference type="Proteomes" id="UP001399917"/>
    </source>
</evidence>
<feature type="domain" description="Hedgehog/Intein (Hint)" evidence="1">
    <location>
        <begin position="158"/>
        <end position="304"/>
    </location>
</feature>
<gene>
    <name evidence="2" type="ORF">GCM10022404_24680</name>
</gene>
<dbReference type="EMBL" id="BAABDF010000007">
    <property type="protein sequence ID" value="GAA3873874.1"/>
    <property type="molecule type" value="Genomic_DNA"/>
</dbReference>
<comment type="caution">
    <text evidence="2">The sequence shown here is derived from an EMBL/GenBank/DDBJ whole genome shotgun (WGS) entry which is preliminary data.</text>
</comment>
<organism evidence="2 3">
    <name type="scientific">Celeribacter arenosi</name>
    <dbReference type="NCBI Taxonomy" id="792649"/>
    <lineage>
        <taxon>Bacteria</taxon>
        <taxon>Pseudomonadati</taxon>
        <taxon>Pseudomonadota</taxon>
        <taxon>Alphaproteobacteria</taxon>
        <taxon>Rhodobacterales</taxon>
        <taxon>Roseobacteraceae</taxon>
        <taxon>Celeribacter</taxon>
    </lineage>
</organism>
<accession>A0ABP7KG26</accession>